<dbReference type="Pfam" id="PF00296">
    <property type="entry name" value="Bac_luciferase"/>
    <property type="match status" value="1"/>
</dbReference>
<dbReference type="EMBL" id="VYSA01000002">
    <property type="protein sequence ID" value="KAA9108204.1"/>
    <property type="molecule type" value="Genomic_DNA"/>
</dbReference>
<evidence type="ECO:0000313" key="3">
    <source>
        <dbReference type="Proteomes" id="UP000325827"/>
    </source>
</evidence>
<evidence type="ECO:0000259" key="1">
    <source>
        <dbReference type="Pfam" id="PF00296"/>
    </source>
</evidence>
<name>A0A5J5J2E2_9MICO</name>
<organism evidence="2 3">
    <name type="scientific">Microbacterium rhizomatis</name>
    <dbReference type="NCBI Taxonomy" id="1631477"/>
    <lineage>
        <taxon>Bacteria</taxon>
        <taxon>Bacillati</taxon>
        <taxon>Actinomycetota</taxon>
        <taxon>Actinomycetes</taxon>
        <taxon>Micrococcales</taxon>
        <taxon>Microbacteriaceae</taxon>
        <taxon>Microbacterium</taxon>
    </lineage>
</organism>
<accession>A0A5J5J2E2</accession>
<dbReference type="Proteomes" id="UP000325827">
    <property type="component" value="Unassembled WGS sequence"/>
</dbReference>
<dbReference type="InterPro" id="IPR011251">
    <property type="entry name" value="Luciferase-like_dom"/>
</dbReference>
<gene>
    <name evidence="2" type="ORF">F6B43_12460</name>
</gene>
<reference evidence="3" key="1">
    <citation type="submission" date="2019-09" db="EMBL/GenBank/DDBJ databases">
        <title>Mumia zhuanghuii sp. nov. isolated from the intestinal contents of plateau pika (Ochotona curzoniae) in the Qinghai-Tibet plateau of China.</title>
        <authorList>
            <person name="Tian Z."/>
        </authorList>
    </citation>
    <scope>NUCLEOTIDE SEQUENCE [LARGE SCALE GENOMIC DNA]</scope>
    <source>
        <strain evidence="3">JCM 30598</strain>
    </source>
</reference>
<keyword evidence="3" id="KW-1185">Reference proteome</keyword>
<proteinExistence type="predicted"/>
<dbReference type="SUPFAM" id="SSF51679">
    <property type="entry name" value="Bacterial luciferase-like"/>
    <property type="match status" value="1"/>
</dbReference>
<dbReference type="InterPro" id="IPR036661">
    <property type="entry name" value="Luciferase-like_sf"/>
</dbReference>
<dbReference type="RefSeq" id="WP_150449236.1">
    <property type="nucleotide sequence ID" value="NZ_VYSA01000002.1"/>
</dbReference>
<comment type="caution">
    <text evidence="2">The sequence shown here is derived from an EMBL/GenBank/DDBJ whole genome shotgun (WGS) entry which is preliminary data.</text>
</comment>
<protein>
    <submittedName>
        <fullName evidence="2">LLM class flavin-dependent oxidoreductase</fullName>
    </submittedName>
</protein>
<feature type="domain" description="Luciferase-like" evidence="1">
    <location>
        <begin position="29"/>
        <end position="216"/>
    </location>
</feature>
<dbReference type="AlphaFoldDB" id="A0A5J5J2E2"/>
<sequence>MTVATGMSPEVGLACALRPTGDLSLRDALHQAARAAQDSALASWWAPGDREVLDGRSHDATLALHVVVTSTTTLRVGLSGDIPSLYSAPVRAKQIATLDWFSGGRLEHGIDLAPPPAPLADPLRQDPEDHLGQAIDQTAAMHALWTQSRAGYSGPFVSFEGAIALPKPIGDRIPVTHLRATSADSLARYRGACATPAGWMVWSPRADDVKRSADVLTDVLGDAAHAVRRTWVVPADAHPAALDAAQQLGVDEVVAFFDHIPTPDQITAMVK</sequence>
<dbReference type="GO" id="GO:0016705">
    <property type="term" value="F:oxidoreductase activity, acting on paired donors, with incorporation or reduction of molecular oxygen"/>
    <property type="evidence" value="ECO:0007669"/>
    <property type="project" value="InterPro"/>
</dbReference>
<evidence type="ECO:0000313" key="2">
    <source>
        <dbReference type="EMBL" id="KAA9108204.1"/>
    </source>
</evidence>
<dbReference type="Gene3D" id="3.20.20.30">
    <property type="entry name" value="Luciferase-like domain"/>
    <property type="match status" value="1"/>
</dbReference>
<dbReference type="OrthoDB" id="9813465at2"/>